<accession>A0A4S4FKL0</accession>
<dbReference type="AlphaFoldDB" id="A0A4S4FKL0"/>
<comment type="pathway">
    <text evidence="4">Cofactor biosynthesis; NAD(+) biosynthesis; quinolinate from L-kynurenine: step 2/3.</text>
</comment>
<dbReference type="Pfam" id="PF01041">
    <property type="entry name" value="DegT_DnrJ_EryC1"/>
    <property type="match status" value="1"/>
</dbReference>
<organism evidence="6 7">
    <name type="scientific">Naasia lichenicola</name>
    <dbReference type="NCBI Taxonomy" id="2565933"/>
    <lineage>
        <taxon>Bacteria</taxon>
        <taxon>Bacillati</taxon>
        <taxon>Actinomycetota</taxon>
        <taxon>Actinomycetes</taxon>
        <taxon>Micrococcales</taxon>
        <taxon>Microbacteriaceae</taxon>
        <taxon>Naasia</taxon>
    </lineage>
</organism>
<evidence type="ECO:0000256" key="4">
    <source>
        <dbReference type="PIRNR" id="PIRNR038800"/>
    </source>
</evidence>
<evidence type="ECO:0000256" key="1">
    <source>
        <dbReference type="ARBA" id="ARBA00022642"/>
    </source>
</evidence>
<dbReference type="GO" id="GO:0005737">
    <property type="term" value="C:cytoplasm"/>
    <property type="evidence" value="ECO:0007669"/>
    <property type="project" value="InterPro"/>
</dbReference>
<proteinExistence type="inferred from homology"/>
<dbReference type="PANTHER" id="PTHR14084">
    <property type="entry name" value="KYNURENINASE"/>
    <property type="match status" value="1"/>
</dbReference>
<dbReference type="Proteomes" id="UP000309133">
    <property type="component" value="Unassembled WGS sequence"/>
</dbReference>
<evidence type="ECO:0000313" key="6">
    <source>
        <dbReference type="EMBL" id="THG30973.1"/>
    </source>
</evidence>
<comment type="catalytic activity">
    <reaction evidence="4">
        <text>3-hydroxy-L-kynurenine + H2O = 3-hydroxyanthranilate + L-alanine + H(+)</text>
        <dbReference type="Rhea" id="RHEA:25143"/>
        <dbReference type="ChEBI" id="CHEBI:15377"/>
        <dbReference type="ChEBI" id="CHEBI:15378"/>
        <dbReference type="ChEBI" id="CHEBI:36559"/>
        <dbReference type="ChEBI" id="CHEBI:57972"/>
        <dbReference type="ChEBI" id="CHEBI:58125"/>
        <dbReference type="EC" id="3.7.1.3"/>
    </reaction>
</comment>
<dbReference type="InterPro" id="IPR015424">
    <property type="entry name" value="PyrdxlP-dep_Trfase"/>
</dbReference>
<comment type="similarity">
    <text evidence="5">Belongs to the DegT/DnrJ/EryC1 family.</text>
</comment>
<dbReference type="UniPathway" id="UPA00334">
    <property type="reaction ID" value="UER00455"/>
</dbReference>
<evidence type="ECO:0000256" key="2">
    <source>
        <dbReference type="ARBA" id="ARBA00022801"/>
    </source>
</evidence>
<dbReference type="EMBL" id="SSSM01000004">
    <property type="protein sequence ID" value="THG30973.1"/>
    <property type="molecule type" value="Genomic_DNA"/>
</dbReference>
<dbReference type="GO" id="GO:0009435">
    <property type="term" value="P:NAD+ biosynthetic process"/>
    <property type="evidence" value="ECO:0007669"/>
    <property type="project" value="UniProtKB-UniPathway"/>
</dbReference>
<dbReference type="GO" id="GO:0043420">
    <property type="term" value="P:anthranilate metabolic process"/>
    <property type="evidence" value="ECO:0007669"/>
    <property type="project" value="TreeGrafter"/>
</dbReference>
<reference evidence="6 7" key="1">
    <citation type="submission" date="2019-04" db="EMBL/GenBank/DDBJ databases">
        <authorList>
            <person name="Jiang L."/>
        </authorList>
    </citation>
    <scope>NUCLEOTIDE SEQUENCE [LARGE SCALE GENOMIC DNA]</scope>
    <source>
        <strain evidence="6 7">YIM 131853</strain>
    </source>
</reference>
<keyword evidence="1 4" id="KW-0662">Pyridine nucleotide biosynthesis</keyword>
<keyword evidence="2 4" id="KW-0378">Hydrolase</keyword>
<dbReference type="GO" id="GO:0030429">
    <property type="term" value="F:kynureninase activity"/>
    <property type="evidence" value="ECO:0007669"/>
    <property type="project" value="UniProtKB-EC"/>
</dbReference>
<dbReference type="InterPro" id="IPR015421">
    <property type="entry name" value="PyrdxlP-dep_Trfase_major"/>
</dbReference>
<dbReference type="SUPFAM" id="SSF53383">
    <property type="entry name" value="PLP-dependent transferases"/>
    <property type="match status" value="1"/>
</dbReference>
<comment type="cofactor">
    <cofactor evidence="4">
        <name>pyridoxal 5'-phosphate</name>
        <dbReference type="ChEBI" id="CHEBI:597326"/>
    </cofactor>
</comment>
<dbReference type="InterPro" id="IPR000653">
    <property type="entry name" value="DegT/StrS_aminotransferase"/>
</dbReference>
<dbReference type="UniPathway" id="UPA00253">
    <property type="reaction ID" value="UER00329"/>
</dbReference>
<dbReference type="Pfam" id="PF22580">
    <property type="entry name" value="KYNU_C"/>
    <property type="match status" value="1"/>
</dbReference>
<dbReference type="EC" id="3.7.1.3" evidence="4"/>
<dbReference type="GO" id="GO:0097053">
    <property type="term" value="P:L-kynurenine catabolic process"/>
    <property type="evidence" value="ECO:0007669"/>
    <property type="project" value="UniProtKB-UniPathway"/>
</dbReference>
<comment type="function">
    <text evidence="4">Catalyzes the cleavage of L-kynurenine (L-Kyn) and L-3-hydroxykynurenine (L-3OHKyn) into anthranilic acid (AA) and 3-hydroxyanthranilic acid (3-OHAA), respectively.</text>
</comment>
<dbReference type="InterPro" id="IPR010111">
    <property type="entry name" value="Kynureninase"/>
</dbReference>
<evidence type="ECO:0000256" key="5">
    <source>
        <dbReference type="RuleBase" id="RU004508"/>
    </source>
</evidence>
<dbReference type="GO" id="GO:0019441">
    <property type="term" value="P:L-tryptophan catabolic process to kynurenine"/>
    <property type="evidence" value="ECO:0007669"/>
    <property type="project" value="TreeGrafter"/>
</dbReference>
<keyword evidence="3 4" id="KW-0663">Pyridoxal phosphate</keyword>
<gene>
    <name evidence="6" type="ORF">E6C64_10220</name>
</gene>
<evidence type="ECO:0000256" key="3">
    <source>
        <dbReference type="ARBA" id="ARBA00022898"/>
    </source>
</evidence>
<comment type="pathway">
    <text evidence="4">Amino-acid degradation; L-kynurenine degradation; L-alanine and anthranilate from L-kynurenine: step 1/1.</text>
</comment>
<comment type="subunit">
    <text evidence="4">Homodimer.</text>
</comment>
<dbReference type="Gene3D" id="3.90.1150.10">
    <property type="entry name" value="Aspartate Aminotransferase, domain 1"/>
    <property type="match status" value="1"/>
</dbReference>
<comment type="similarity">
    <text evidence="4">Belongs to the kynureninase family.</text>
</comment>
<dbReference type="OrthoDB" id="9812626at2"/>
<dbReference type="PANTHER" id="PTHR14084:SF0">
    <property type="entry name" value="KYNURENINASE"/>
    <property type="match status" value="1"/>
</dbReference>
<dbReference type="Gene3D" id="3.40.640.10">
    <property type="entry name" value="Type I PLP-dependent aspartate aminotransferase-like (Major domain)"/>
    <property type="match status" value="1"/>
</dbReference>
<dbReference type="GO" id="GO:0030170">
    <property type="term" value="F:pyridoxal phosphate binding"/>
    <property type="evidence" value="ECO:0007669"/>
    <property type="project" value="InterPro"/>
</dbReference>
<sequence>MTGMQSNTLDAADPLAAFRARFIEAPDVVAYLDGNSLGRPLQVSIDALTEGATTAWAQRLIRSWDDGWIELPVTLGDRIAEAALGAAPGQTVVGDSTTVLLYKQVRAALALRPDRDELIVAVDDFPTDRYVLEGIAAERGATLRWIPSGDVSPDAVAALLGTRTAVVVLSHIAYRSGAIADVPAITALAHDVGALVIWDLSHSVGAFPIQLDEWDVDLAVGCSYKYLCGGPGAPAFAYVASRHLDEIRQPIQGWLGGAEPFAMGPGYRPGPGIRRMLSGTPPILSLLALGPAVDTVAEAGIERIREKSIALTEHAIGLADELLPDAILATPRDARRRGGHVTLDHPDFEAIMPKLWERGVIPDFRRPTGIRLGLSPLSTSFAEVESGIRAIAEELSEV</sequence>
<comment type="caution">
    <text evidence="6">The sequence shown here is derived from an EMBL/GenBank/DDBJ whole genome shotgun (WGS) entry which is preliminary data.</text>
</comment>
<comment type="catalytic activity">
    <reaction evidence="4">
        <text>L-kynurenine + H2O = anthranilate + L-alanine + H(+)</text>
        <dbReference type="Rhea" id="RHEA:16813"/>
        <dbReference type="ChEBI" id="CHEBI:15377"/>
        <dbReference type="ChEBI" id="CHEBI:15378"/>
        <dbReference type="ChEBI" id="CHEBI:16567"/>
        <dbReference type="ChEBI" id="CHEBI:57959"/>
        <dbReference type="ChEBI" id="CHEBI:57972"/>
        <dbReference type="EC" id="3.7.1.3"/>
    </reaction>
</comment>
<dbReference type="GO" id="GO:0008483">
    <property type="term" value="F:transaminase activity"/>
    <property type="evidence" value="ECO:0007669"/>
    <property type="project" value="UniProtKB-KW"/>
</dbReference>
<dbReference type="InterPro" id="IPR015422">
    <property type="entry name" value="PyrdxlP-dep_Trfase_small"/>
</dbReference>
<protein>
    <recommendedName>
        <fullName evidence="4">Kynureninase</fullName>
        <ecNumber evidence="4">3.7.1.3</ecNumber>
    </recommendedName>
</protein>
<keyword evidence="6" id="KW-0032">Aminotransferase</keyword>
<keyword evidence="7" id="KW-1185">Reference proteome</keyword>
<evidence type="ECO:0000313" key="7">
    <source>
        <dbReference type="Proteomes" id="UP000309133"/>
    </source>
</evidence>
<keyword evidence="6" id="KW-0808">Transferase</keyword>
<dbReference type="PIRSF" id="PIRSF038800">
    <property type="entry name" value="KYNU"/>
    <property type="match status" value="1"/>
</dbReference>
<name>A0A4S4FKL0_9MICO</name>